<dbReference type="Pfam" id="PF01926">
    <property type="entry name" value="MMR_HSR1"/>
    <property type="match status" value="1"/>
</dbReference>
<evidence type="ECO:0000313" key="3">
    <source>
        <dbReference type="EMBL" id="TLX46089.1"/>
    </source>
</evidence>
<dbReference type="OrthoDB" id="238366at2"/>
<dbReference type="GO" id="GO:0005525">
    <property type="term" value="F:GTP binding"/>
    <property type="evidence" value="ECO:0007669"/>
    <property type="project" value="InterPro"/>
</dbReference>
<evidence type="ECO:0000256" key="1">
    <source>
        <dbReference type="SAM" id="Coils"/>
    </source>
</evidence>
<keyword evidence="1" id="KW-0175">Coiled coil</keyword>
<evidence type="ECO:0000259" key="2">
    <source>
        <dbReference type="Pfam" id="PF01926"/>
    </source>
</evidence>
<dbReference type="InterPro" id="IPR027417">
    <property type="entry name" value="P-loop_NTPase"/>
</dbReference>
<comment type="caution">
    <text evidence="3">The sequence shown here is derived from an EMBL/GenBank/DDBJ whole genome shotgun (WGS) entry which is preliminary data.</text>
</comment>
<reference evidence="3 4" key="1">
    <citation type="submission" date="2018-01" db="EMBL/GenBank/DDBJ databases">
        <title>Co-occurrence of chitin degradation, pigmentation and bioactivity in marine Pseudoalteromonas.</title>
        <authorList>
            <person name="Paulsen S."/>
            <person name="Gram L."/>
            <person name="Machado H."/>
        </authorList>
    </citation>
    <scope>NUCLEOTIDE SEQUENCE [LARGE SCALE GENOMIC DNA]</scope>
    <source>
        <strain evidence="3 4">S3663</strain>
    </source>
</reference>
<feature type="coiled-coil region" evidence="1">
    <location>
        <begin position="230"/>
        <end position="268"/>
    </location>
</feature>
<dbReference type="Gene3D" id="3.40.50.300">
    <property type="entry name" value="P-loop containing nucleotide triphosphate hydrolases"/>
    <property type="match status" value="1"/>
</dbReference>
<accession>A0A5R9Q1F8</accession>
<gene>
    <name evidence="3" type="ORF">C1E24_15080</name>
</gene>
<dbReference type="SUPFAM" id="SSF52540">
    <property type="entry name" value="P-loop containing nucleoside triphosphate hydrolases"/>
    <property type="match status" value="1"/>
</dbReference>
<dbReference type="GO" id="GO:0019843">
    <property type="term" value="F:rRNA binding"/>
    <property type="evidence" value="ECO:0007669"/>
    <property type="project" value="TreeGrafter"/>
</dbReference>
<dbReference type="InterPro" id="IPR006073">
    <property type="entry name" value="GTP-bd"/>
</dbReference>
<dbReference type="RefSeq" id="WP_138482815.1">
    <property type="nucleotide sequence ID" value="NZ_PPSW01000025.1"/>
</dbReference>
<evidence type="ECO:0000313" key="4">
    <source>
        <dbReference type="Proteomes" id="UP000309186"/>
    </source>
</evidence>
<proteinExistence type="predicted"/>
<dbReference type="Proteomes" id="UP000309186">
    <property type="component" value="Unassembled WGS sequence"/>
</dbReference>
<dbReference type="AlphaFoldDB" id="A0A5R9Q1F8"/>
<feature type="domain" description="G" evidence="2">
    <location>
        <begin position="31"/>
        <end position="143"/>
    </location>
</feature>
<protein>
    <recommendedName>
        <fullName evidence="2">G domain-containing protein</fullName>
    </recommendedName>
</protein>
<organism evidence="3 4">
    <name type="scientific">Pseudoalteromonas phenolica</name>
    <dbReference type="NCBI Taxonomy" id="161398"/>
    <lineage>
        <taxon>Bacteria</taxon>
        <taxon>Pseudomonadati</taxon>
        <taxon>Pseudomonadota</taxon>
        <taxon>Gammaproteobacteria</taxon>
        <taxon>Alteromonadales</taxon>
        <taxon>Pseudoalteromonadaceae</taxon>
        <taxon>Pseudoalteromonas</taxon>
    </lineage>
</organism>
<dbReference type="InterPro" id="IPR005662">
    <property type="entry name" value="GTPase_Era-like"/>
</dbReference>
<dbReference type="GO" id="GO:0000028">
    <property type="term" value="P:ribosomal small subunit assembly"/>
    <property type="evidence" value="ECO:0007669"/>
    <property type="project" value="TreeGrafter"/>
</dbReference>
<name>A0A5R9Q1F8_9GAMM</name>
<dbReference type="PANTHER" id="PTHR42698">
    <property type="entry name" value="GTPASE ERA"/>
    <property type="match status" value="1"/>
</dbReference>
<dbReference type="GO" id="GO:0043024">
    <property type="term" value="F:ribosomal small subunit binding"/>
    <property type="evidence" value="ECO:0007669"/>
    <property type="project" value="TreeGrafter"/>
</dbReference>
<dbReference type="PANTHER" id="PTHR42698:SF1">
    <property type="entry name" value="GTPASE ERA, MITOCHONDRIAL"/>
    <property type="match status" value="1"/>
</dbReference>
<dbReference type="EMBL" id="PPSW01000025">
    <property type="protein sequence ID" value="TLX46089.1"/>
    <property type="molecule type" value="Genomic_DNA"/>
</dbReference>
<sequence>MDKHKLLQFLPTDVQNINRLLYLKNDATKPRIAVFGKYNHGKSTLLNVMVGEEIFKTADKRETIENKELEQNHVIWVDTPGLDADVHKQDDKAAIKGAFEIADYLFLVHQVQAGELDKYEMQIFQQLARQDKNYSKKMFLVLTQIDQKSADEVAIVEEKIRQQLLGSLDLRDLQIISVSAQRYNRGLKEDRVVFCEKSGIHALFDLTATLVSEIDELRKKEMKRLKSKLLLDFSAQKEALSAELEGLSAQQEAELSKLKHDVKKLSSSLV</sequence>